<sequence>MPSWKTHRKWAERFLQWGNKTYPSEDITDLIDFPKKKEFLLPHHDFNRRTWRDGENRAIIYNVFGKTGIQTMDLHYCLDFLKEETSLEIIKQKWMMYPGIRHTPEFYPSTTDLATWLAGKARNLDLDMEVFKFVIVNFREILTDIISEHDYSPEKLRNWQSESFNRIVEELEKID</sequence>
<comment type="caution">
    <text evidence="1">The sequence shown here is derived from an EMBL/GenBank/DDBJ whole genome shotgun (WGS) entry which is preliminary data.</text>
</comment>
<evidence type="ECO:0000313" key="1">
    <source>
        <dbReference type="EMBL" id="KXB06668.1"/>
    </source>
</evidence>
<accession>A0A133VJP0</accession>
<organism evidence="1 2">
    <name type="scientific">candidate division MSBL1 archaeon SCGC-AAA382C18</name>
    <dbReference type="NCBI Taxonomy" id="1698281"/>
    <lineage>
        <taxon>Archaea</taxon>
        <taxon>Methanobacteriati</taxon>
        <taxon>Methanobacteriota</taxon>
        <taxon>candidate division MSBL1</taxon>
    </lineage>
</organism>
<keyword evidence="2" id="KW-1185">Reference proteome</keyword>
<dbReference type="AlphaFoldDB" id="A0A133VJP0"/>
<protein>
    <submittedName>
        <fullName evidence="1">Uncharacterized protein</fullName>
    </submittedName>
</protein>
<proteinExistence type="predicted"/>
<evidence type="ECO:0000313" key="2">
    <source>
        <dbReference type="Proteomes" id="UP000070404"/>
    </source>
</evidence>
<dbReference type="EMBL" id="LHYF01000029">
    <property type="protein sequence ID" value="KXB06668.1"/>
    <property type="molecule type" value="Genomic_DNA"/>
</dbReference>
<reference evidence="1 2" key="1">
    <citation type="journal article" date="2016" name="Sci. Rep.">
        <title>Metabolic traits of an uncultured archaeal lineage -MSBL1- from brine pools of the Red Sea.</title>
        <authorList>
            <person name="Mwirichia R."/>
            <person name="Alam I."/>
            <person name="Rashid M."/>
            <person name="Vinu M."/>
            <person name="Ba-Alawi W."/>
            <person name="Anthony Kamau A."/>
            <person name="Kamanda Ngugi D."/>
            <person name="Goker M."/>
            <person name="Klenk H.P."/>
            <person name="Bajic V."/>
            <person name="Stingl U."/>
        </authorList>
    </citation>
    <scope>NUCLEOTIDE SEQUENCE [LARGE SCALE GENOMIC DNA]</scope>
    <source>
        <strain evidence="1">SCGC-AAA382C18</strain>
    </source>
</reference>
<gene>
    <name evidence="1" type="ORF">AKJ52_01855</name>
</gene>
<name>A0A133VJP0_9EURY</name>
<dbReference type="Proteomes" id="UP000070404">
    <property type="component" value="Unassembled WGS sequence"/>
</dbReference>